<keyword evidence="3" id="KW-1185">Reference proteome</keyword>
<feature type="domain" description="ATPase AAA-type core" evidence="1">
    <location>
        <begin position="26"/>
        <end position="72"/>
    </location>
</feature>
<evidence type="ECO:0000313" key="2">
    <source>
        <dbReference type="EMBL" id="SFI52382.1"/>
    </source>
</evidence>
<name>A0A1I3IWP8_9ACTN</name>
<dbReference type="PANTHER" id="PTHR40396">
    <property type="entry name" value="ATPASE-LIKE PROTEIN"/>
    <property type="match status" value="1"/>
</dbReference>
<dbReference type="Gene3D" id="3.40.50.300">
    <property type="entry name" value="P-loop containing nucleotide triphosphate hydrolases"/>
    <property type="match status" value="2"/>
</dbReference>
<dbReference type="Proteomes" id="UP000199111">
    <property type="component" value="Unassembled WGS sequence"/>
</dbReference>
<dbReference type="InterPro" id="IPR003959">
    <property type="entry name" value="ATPase_AAA_core"/>
</dbReference>
<dbReference type="AlphaFoldDB" id="A0A1I3IWP8"/>
<dbReference type="InterPro" id="IPR027417">
    <property type="entry name" value="P-loop_NTPase"/>
</dbReference>
<sequence>MVQRLSELRVKGFLSLQDVTLPLGPVNVLVGPNGAGKTNVLRVFDFLADVVRSDLRPALDRRGGFDRLVFRGGADVERGISISLTGMWSGAVDKKSDKYELLLWGKSLNRLENFSLGSPWGARRKITLNIGAVASQESETERWIIGHELLPGQEKVKINPSSSGLSVLPRLSEEFGSREVAALADFLATFRVFDVDVSRATLPSRVLDSGHATIDADASNLAGFLMTLRDTDEDAWGRFQADAVEALPQLEALDFEHPSGAAHTVVVTLRERGLRDSTPLLDASYGTIRLLGLLAMLYDPNPPALTCVEEIDHGLHPQALELLVERIREASERTQFIIATHSPALADRLRPEELVVCERGEDGSSLIPAIPTARVEEIVRASEGLPLGELWFSGALGGDL</sequence>
<dbReference type="SUPFAM" id="SSF52540">
    <property type="entry name" value="P-loop containing nucleoside triphosphate hydrolases"/>
    <property type="match status" value="1"/>
</dbReference>
<reference evidence="3" key="1">
    <citation type="submission" date="2016-10" db="EMBL/GenBank/DDBJ databases">
        <authorList>
            <person name="Varghese N."/>
            <person name="Submissions S."/>
        </authorList>
    </citation>
    <scope>NUCLEOTIDE SEQUENCE [LARGE SCALE GENOMIC DNA]</scope>
    <source>
        <strain evidence="3">CGMCC 4.2126</strain>
    </source>
</reference>
<dbReference type="PIRSF" id="PIRSF029347">
    <property type="entry name" value="RecF"/>
    <property type="match status" value="1"/>
</dbReference>
<accession>A0A1I3IWP8</accession>
<evidence type="ECO:0000259" key="1">
    <source>
        <dbReference type="Pfam" id="PF13304"/>
    </source>
</evidence>
<dbReference type="InterPro" id="IPR014555">
    <property type="entry name" value="RecF-like"/>
</dbReference>
<dbReference type="GO" id="GO:0005524">
    <property type="term" value="F:ATP binding"/>
    <property type="evidence" value="ECO:0007669"/>
    <property type="project" value="InterPro"/>
</dbReference>
<dbReference type="Pfam" id="PF13304">
    <property type="entry name" value="AAA_21"/>
    <property type="match status" value="2"/>
</dbReference>
<feature type="domain" description="ATPase AAA-type core" evidence="1">
    <location>
        <begin position="207"/>
        <end position="347"/>
    </location>
</feature>
<protein>
    <submittedName>
        <fullName evidence="2">Predicted ATPase</fullName>
    </submittedName>
</protein>
<proteinExistence type="predicted"/>
<gene>
    <name evidence="2" type="ORF">SAMN05216275_103443</name>
</gene>
<evidence type="ECO:0000313" key="3">
    <source>
        <dbReference type="Proteomes" id="UP000199111"/>
    </source>
</evidence>
<dbReference type="GO" id="GO:0016887">
    <property type="term" value="F:ATP hydrolysis activity"/>
    <property type="evidence" value="ECO:0007669"/>
    <property type="project" value="InterPro"/>
</dbReference>
<organism evidence="2 3">
    <name type="scientific">Streptosporangium canum</name>
    <dbReference type="NCBI Taxonomy" id="324952"/>
    <lineage>
        <taxon>Bacteria</taxon>
        <taxon>Bacillati</taxon>
        <taxon>Actinomycetota</taxon>
        <taxon>Actinomycetes</taxon>
        <taxon>Streptosporangiales</taxon>
        <taxon>Streptosporangiaceae</taxon>
        <taxon>Streptosporangium</taxon>
    </lineage>
</organism>
<dbReference type="EMBL" id="FOQY01000003">
    <property type="protein sequence ID" value="SFI52382.1"/>
    <property type="molecule type" value="Genomic_DNA"/>
</dbReference>
<dbReference type="PANTHER" id="PTHR40396:SF1">
    <property type="entry name" value="ATPASE AAA-TYPE CORE DOMAIN-CONTAINING PROTEIN"/>
    <property type="match status" value="1"/>
</dbReference>